<protein>
    <recommendedName>
        <fullName evidence="4">EKC/KEOPS complex subunit CGI121</fullName>
    </recommendedName>
    <alternativeName>
        <fullName evidence="3">EKC/KEOPS complex subunit cgi121</fullName>
    </alternativeName>
</protein>
<dbReference type="GO" id="GO:0005829">
    <property type="term" value="C:cytosol"/>
    <property type="evidence" value="ECO:0007669"/>
    <property type="project" value="TreeGrafter"/>
</dbReference>
<dbReference type="GO" id="GO:0005634">
    <property type="term" value="C:nucleus"/>
    <property type="evidence" value="ECO:0007669"/>
    <property type="project" value="UniProtKB-SubCell"/>
</dbReference>
<keyword evidence="5" id="KW-0819">tRNA processing</keyword>
<evidence type="ECO:0000256" key="5">
    <source>
        <dbReference type="ARBA" id="ARBA00022694"/>
    </source>
</evidence>
<sequence length="194" mass="21567">MPSYHSIGFAPNFPEVTVFASYYSGISSETLKTVKSELVSGNKEYDYCFVSTTHLISLEQLCCSLHRSIQNRELQRMKAKTINTEILYNLSPTNNINEALKRFGVDETRSDIIVLKVLQAADATKSALETIDSDLRSLLGGDSTRNISDSTLRETVDLKKLFKLFKIQAVNDDAADAQLRYSNDAIAASLLRGC</sequence>
<accession>A0A8F3AIK4</accession>
<dbReference type="Pfam" id="PF08617">
    <property type="entry name" value="CGI-121"/>
    <property type="match status" value="1"/>
</dbReference>
<dbReference type="Gene3D" id="3.30.2380.10">
    <property type="entry name" value="CGI121/TPRKB"/>
    <property type="match status" value="1"/>
</dbReference>
<dbReference type="InterPro" id="IPR036504">
    <property type="entry name" value="CGI121/TPRKB_sf"/>
</dbReference>
<keyword evidence="6 8" id="KW-0539">Nucleus</keyword>
<evidence type="ECO:0000256" key="1">
    <source>
        <dbReference type="ARBA" id="ARBA00004123"/>
    </source>
</evidence>
<gene>
    <name evidence="9" type="ORF">CA7LBN_003177</name>
</gene>
<evidence type="ECO:0000256" key="8">
    <source>
        <dbReference type="RuleBase" id="RU004398"/>
    </source>
</evidence>
<dbReference type="AlphaFoldDB" id="A0A8F3AIK4"/>
<proteinExistence type="inferred from homology"/>
<dbReference type="GO" id="GO:0002949">
    <property type="term" value="P:tRNA threonylcarbamoyladenosine modification"/>
    <property type="evidence" value="ECO:0007669"/>
    <property type="project" value="TreeGrafter"/>
</dbReference>
<evidence type="ECO:0000256" key="3">
    <source>
        <dbReference type="ARBA" id="ARBA00015316"/>
    </source>
</evidence>
<name>A0A8F3AIK4_CANAR</name>
<dbReference type="SUPFAM" id="SSF143870">
    <property type="entry name" value="PF0523-like"/>
    <property type="match status" value="1"/>
</dbReference>
<evidence type="ECO:0000256" key="7">
    <source>
        <dbReference type="ARBA" id="ARBA00025043"/>
    </source>
</evidence>
<reference evidence="9" key="1">
    <citation type="submission" date="2021-06" db="EMBL/GenBank/DDBJ databases">
        <title>Candida auris outbreak in lebanese hospital.</title>
        <authorList>
            <person name="Finianos M."/>
        </authorList>
    </citation>
    <scope>NUCLEOTIDE SEQUENCE</scope>
    <source>
        <strain evidence="9">CA7LBN</strain>
    </source>
</reference>
<evidence type="ECO:0000313" key="9">
    <source>
        <dbReference type="EMBL" id="QWW24343.1"/>
    </source>
</evidence>
<dbReference type="GO" id="GO:0000408">
    <property type="term" value="C:EKC/KEOPS complex"/>
    <property type="evidence" value="ECO:0007669"/>
    <property type="project" value="TreeGrafter"/>
</dbReference>
<dbReference type="PANTHER" id="PTHR15840">
    <property type="entry name" value="CGI-121 FAMILY MEMBER"/>
    <property type="match status" value="1"/>
</dbReference>
<comment type="function">
    <text evidence="7">Component of the EKC/KEOPS complex that is required for the formation of a threonylcarbamoyl group on adenosine at position 37 (t(6)A37) in tRNAs that read codons beginning with adenine. The complex is probably involved in the transfer of the threonylcarbamoyl moiety of threonylcarbamoyl-AMP (TC-AMP) to the N6 group of A37. CGI121 acts as an allosteric effector that regulates the t(6)A activity of the complex. The EKC/KEOPS complex also promotes both telomere uncapping and telomere elongation. The complex is required for efficient recruitment of transcriptional coactivators. CGI121 is not required for tRNA modification.</text>
</comment>
<dbReference type="InterPro" id="IPR013926">
    <property type="entry name" value="CGI121/TPRKB"/>
</dbReference>
<evidence type="ECO:0000256" key="2">
    <source>
        <dbReference type="ARBA" id="ARBA00005546"/>
    </source>
</evidence>
<comment type="similarity">
    <text evidence="2 8">Belongs to the CGI121/TPRKB family.</text>
</comment>
<evidence type="ECO:0000256" key="6">
    <source>
        <dbReference type="ARBA" id="ARBA00023242"/>
    </source>
</evidence>
<evidence type="ECO:0000256" key="4">
    <source>
        <dbReference type="ARBA" id="ARBA00016009"/>
    </source>
</evidence>
<dbReference type="PANTHER" id="PTHR15840:SF10">
    <property type="entry name" value="EKC_KEOPS COMPLEX SUBUNIT TPRKB"/>
    <property type="match status" value="1"/>
</dbReference>
<dbReference type="EMBL" id="CP076751">
    <property type="protein sequence ID" value="QWW24343.1"/>
    <property type="molecule type" value="Genomic_DNA"/>
</dbReference>
<organism evidence="9">
    <name type="scientific">Candidozyma auris</name>
    <name type="common">Yeast</name>
    <name type="synonym">Candida auris</name>
    <dbReference type="NCBI Taxonomy" id="498019"/>
    <lineage>
        <taxon>Eukaryota</taxon>
        <taxon>Fungi</taxon>
        <taxon>Dikarya</taxon>
        <taxon>Ascomycota</taxon>
        <taxon>Saccharomycotina</taxon>
        <taxon>Pichiomycetes</taxon>
        <taxon>Metschnikowiaceae</taxon>
        <taxon>Candidozyma</taxon>
    </lineage>
</organism>
<dbReference type="Proteomes" id="UP000825438">
    <property type="component" value="Chromosome III"/>
</dbReference>
<comment type="subcellular location">
    <subcellularLocation>
        <location evidence="1">Nucleus</location>
    </subcellularLocation>
</comment>